<accession>A0ABS3F6H0</accession>
<evidence type="ECO:0000259" key="2">
    <source>
        <dbReference type="Pfam" id="PF03446"/>
    </source>
</evidence>
<sequence>MQDSYQIAFVGFGEAAMAFVKGWREHGELSLRAFDVKTQNPDTAIASAKREDYATHLVGGEDSLSTALKGASVVFSLVTADQAHAAARATAPHMERGSLFLDCNSCAPGTKRRSAKCIENAGGRYVDVAVMSPVYPKLHKTPLLISGPHTKAAMAVFDYLQMSAKVMDGDVGRASSVKMVRSIMMKGLEALFAECVLAGRQAGVDKEVLASLDVTYPGFNFTDRASYSFERMTAHGKRRAEEMKEVALTIEELGLPNDMAHAIVNWQSRIGNLGMTAGEDNYQKRADALLARFNKNTGKMETEE</sequence>
<evidence type="ECO:0000313" key="5">
    <source>
        <dbReference type="Proteomes" id="UP000664761"/>
    </source>
</evidence>
<protein>
    <submittedName>
        <fullName evidence="4">NAD(P)-dependent oxidoreductase</fullName>
    </submittedName>
</protein>
<keyword evidence="1" id="KW-0560">Oxidoreductase</keyword>
<dbReference type="Proteomes" id="UP000664761">
    <property type="component" value="Unassembled WGS sequence"/>
</dbReference>
<dbReference type="InterPro" id="IPR015814">
    <property type="entry name" value="Pgluconate_DH_NAD-bd_C"/>
</dbReference>
<feature type="domain" description="Phosphogluconate dehydrogenase NAD-binding putative C-terminal" evidence="3">
    <location>
        <begin position="201"/>
        <end position="269"/>
    </location>
</feature>
<comment type="caution">
    <text evidence="4">The sequence shown here is derived from an EMBL/GenBank/DDBJ whole genome shotgun (WGS) entry which is preliminary data.</text>
</comment>
<dbReference type="RefSeq" id="WP_207045565.1">
    <property type="nucleotide sequence ID" value="NZ_JAFLNC010000003.1"/>
</dbReference>
<feature type="domain" description="6-phosphogluconate dehydrogenase NADP-binding" evidence="2">
    <location>
        <begin position="6"/>
        <end position="141"/>
    </location>
</feature>
<gene>
    <name evidence="4" type="ORF">J0X12_10890</name>
</gene>
<keyword evidence="5" id="KW-1185">Reference proteome</keyword>
<proteinExistence type="predicted"/>
<dbReference type="Gene3D" id="3.40.50.720">
    <property type="entry name" value="NAD(P)-binding Rossmann-like Domain"/>
    <property type="match status" value="1"/>
</dbReference>
<dbReference type="InterPro" id="IPR013328">
    <property type="entry name" value="6PGD_dom2"/>
</dbReference>
<dbReference type="InterPro" id="IPR006115">
    <property type="entry name" value="6PGDH_NADP-bd"/>
</dbReference>
<dbReference type="InterPro" id="IPR008927">
    <property type="entry name" value="6-PGluconate_DH-like_C_sf"/>
</dbReference>
<reference evidence="4 5" key="1">
    <citation type="submission" date="2021-03" db="EMBL/GenBank/DDBJ databases">
        <title>Sneathiella sp. CAU 1612 isolated from Kang Won-do.</title>
        <authorList>
            <person name="Kim W."/>
        </authorList>
    </citation>
    <scope>NUCLEOTIDE SEQUENCE [LARGE SCALE GENOMIC DNA]</scope>
    <source>
        <strain evidence="4 5">CAU 1612</strain>
    </source>
</reference>
<dbReference type="InterPro" id="IPR015815">
    <property type="entry name" value="HIBADH-related"/>
</dbReference>
<dbReference type="Pfam" id="PF09130">
    <property type="entry name" value="DUF1932"/>
    <property type="match status" value="1"/>
</dbReference>
<dbReference type="SUPFAM" id="SSF51735">
    <property type="entry name" value="NAD(P)-binding Rossmann-fold domains"/>
    <property type="match status" value="1"/>
</dbReference>
<evidence type="ECO:0000256" key="1">
    <source>
        <dbReference type="ARBA" id="ARBA00023002"/>
    </source>
</evidence>
<name>A0ABS3F6H0_9PROT</name>
<dbReference type="Gene3D" id="1.10.1040.10">
    <property type="entry name" value="N-(1-d-carboxylethyl)-l-norvaline Dehydrogenase, domain 2"/>
    <property type="match status" value="1"/>
</dbReference>
<dbReference type="SUPFAM" id="SSF48179">
    <property type="entry name" value="6-phosphogluconate dehydrogenase C-terminal domain-like"/>
    <property type="match status" value="1"/>
</dbReference>
<organism evidence="4 5">
    <name type="scientific">Sneathiella sedimenti</name>
    <dbReference type="NCBI Taxonomy" id="2816034"/>
    <lineage>
        <taxon>Bacteria</taxon>
        <taxon>Pseudomonadati</taxon>
        <taxon>Pseudomonadota</taxon>
        <taxon>Alphaproteobacteria</taxon>
        <taxon>Sneathiellales</taxon>
        <taxon>Sneathiellaceae</taxon>
        <taxon>Sneathiella</taxon>
    </lineage>
</organism>
<dbReference type="Pfam" id="PF03446">
    <property type="entry name" value="NAD_binding_2"/>
    <property type="match status" value="1"/>
</dbReference>
<dbReference type="InterPro" id="IPR036291">
    <property type="entry name" value="NAD(P)-bd_dom_sf"/>
</dbReference>
<evidence type="ECO:0000259" key="3">
    <source>
        <dbReference type="Pfam" id="PF09130"/>
    </source>
</evidence>
<dbReference type="EMBL" id="JAFLNC010000003">
    <property type="protein sequence ID" value="MBO0334125.1"/>
    <property type="molecule type" value="Genomic_DNA"/>
</dbReference>
<dbReference type="PIRSF" id="PIRSF000103">
    <property type="entry name" value="HIBADH"/>
    <property type="match status" value="1"/>
</dbReference>
<evidence type="ECO:0000313" key="4">
    <source>
        <dbReference type="EMBL" id="MBO0334125.1"/>
    </source>
</evidence>